<sequence>MLISPINPSDKNQVEGIYAKKKAVKQYLVVDEMNQEHEISGFIGGNEGVGQVIEVGTEACSGGGAVQAINGELEVGDWVLPVNNSKIGTWTNMLYSEPSSLYVIKNKEGLIPEQIGSIKVNASTSYRMLKDIVDLQPGDYVMQNGANSGVGQSLIQLARLWGYKTINVVRDRPDFDQLETYLKGLGADIIIKEANLGSEQTKQLLASLASKPKLAINCVGGRAATQMCKYLAPGANFVTYGAMARQPLSIPAGMLIFSDLCFRGFWVTRWYETHSHTEWSRMWDDLLQMMSDGSLVHQKMVPFAWPSTADPESQSNISLLQSLVTEAMTSPTKNYFKF</sequence>
<keyword evidence="3" id="KW-0521">NADP</keyword>
<keyword evidence="4" id="KW-0809">Transit peptide</keyword>
<evidence type="ECO:0000259" key="7">
    <source>
        <dbReference type="Pfam" id="PF00107"/>
    </source>
</evidence>
<evidence type="ECO:0000256" key="6">
    <source>
        <dbReference type="ARBA" id="ARBA00023128"/>
    </source>
</evidence>
<dbReference type="CDD" id="cd08290">
    <property type="entry name" value="ETR"/>
    <property type="match status" value="1"/>
</dbReference>
<reference evidence="8 9" key="1">
    <citation type="journal article" date="2018" name="MBio">
        <title>Comparative Genomics Reveals the Core Gene Toolbox for the Fungus-Insect Symbiosis.</title>
        <authorList>
            <person name="Wang Y."/>
            <person name="Stata M."/>
            <person name="Wang W."/>
            <person name="Stajich J.E."/>
            <person name="White M.M."/>
            <person name="Moncalvo J.M."/>
        </authorList>
    </citation>
    <scope>NUCLEOTIDE SEQUENCE [LARGE SCALE GENOMIC DNA]</scope>
    <source>
        <strain evidence="8 9">SWE-8-4</strain>
    </source>
</reference>
<evidence type="ECO:0000256" key="1">
    <source>
        <dbReference type="ARBA" id="ARBA00004173"/>
    </source>
</evidence>
<dbReference type="InterPro" id="IPR036291">
    <property type="entry name" value="NAD(P)-bd_dom_sf"/>
</dbReference>
<name>A0A2T9YYT1_9FUNG</name>
<keyword evidence="9" id="KW-1185">Reference proteome</keyword>
<evidence type="ECO:0000313" key="8">
    <source>
        <dbReference type="EMBL" id="PVU97500.1"/>
    </source>
</evidence>
<dbReference type="STRING" id="133385.A0A2T9YYT1"/>
<dbReference type="OrthoDB" id="7482721at2759"/>
<proteinExistence type="inferred from homology"/>
<evidence type="ECO:0000256" key="3">
    <source>
        <dbReference type="ARBA" id="ARBA00022857"/>
    </source>
</evidence>
<comment type="caution">
    <text evidence="8">The sequence shown here is derived from an EMBL/GenBank/DDBJ whole genome shotgun (WGS) entry which is preliminary data.</text>
</comment>
<dbReference type="GO" id="GO:0006631">
    <property type="term" value="P:fatty acid metabolic process"/>
    <property type="evidence" value="ECO:0007669"/>
    <property type="project" value="TreeGrafter"/>
</dbReference>
<evidence type="ECO:0000256" key="4">
    <source>
        <dbReference type="ARBA" id="ARBA00022946"/>
    </source>
</evidence>
<dbReference type="SUPFAM" id="SSF50129">
    <property type="entry name" value="GroES-like"/>
    <property type="match status" value="1"/>
</dbReference>
<keyword evidence="5" id="KW-0560">Oxidoreductase</keyword>
<comment type="similarity">
    <text evidence="2">Belongs to the zinc-containing alcohol dehydrogenase family. Quinone oxidoreductase subfamily.</text>
</comment>
<dbReference type="FunFam" id="3.40.50.720:FF:000112">
    <property type="entry name" value="Enoyl-[acyl-carrier-protein] reductase 1, mitochondrial"/>
    <property type="match status" value="1"/>
</dbReference>
<protein>
    <recommendedName>
        <fullName evidence="7">Alcohol dehydrogenase-like C-terminal domain-containing protein</fullName>
    </recommendedName>
</protein>
<evidence type="ECO:0000313" key="9">
    <source>
        <dbReference type="Proteomes" id="UP000245383"/>
    </source>
</evidence>
<dbReference type="EMBL" id="MBFR01000011">
    <property type="protein sequence ID" value="PVU97500.1"/>
    <property type="molecule type" value="Genomic_DNA"/>
</dbReference>
<dbReference type="Pfam" id="PF00107">
    <property type="entry name" value="ADH_zinc_N"/>
    <property type="match status" value="1"/>
</dbReference>
<evidence type="ECO:0000256" key="5">
    <source>
        <dbReference type="ARBA" id="ARBA00023002"/>
    </source>
</evidence>
<feature type="domain" description="Alcohol dehydrogenase-like C-terminal" evidence="7">
    <location>
        <begin position="149"/>
        <end position="279"/>
    </location>
</feature>
<organism evidence="8 9">
    <name type="scientific">Smittium simulii</name>
    <dbReference type="NCBI Taxonomy" id="133385"/>
    <lineage>
        <taxon>Eukaryota</taxon>
        <taxon>Fungi</taxon>
        <taxon>Fungi incertae sedis</taxon>
        <taxon>Zoopagomycota</taxon>
        <taxon>Kickxellomycotina</taxon>
        <taxon>Harpellomycetes</taxon>
        <taxon>Harpellales</taxon>
        <taxon>Legeriomycetaceae</taxon>
        <taxon>Smittium</taxon>
    </lineage>
</organism>
<dbReference type="InterPro" id="IPR051034">
    <property type="entry name" value="Mito_Enoyl-ACP_Reductase"/>
</dbReference>
<keyword evidence="6" id="KW-0496">Mitochondrion</keyword>
<dbReference type="Gene3D" id="3.90.180.10">
    <property type="entry name" value="Medium-chain alcohol dehydrogenases, catalytic domain"/>
    <property type="match status" value="1"/>
</dbReference>
<comment type="subcellular location">
    <subcellularLocation>
        <location evidence="1">Mitochondrion</location>
    </subcellularLocation>
</comment>
<dbReference type="GO" id="GO:0016491">
    <property type="term" value="F:oxidoreductase activity"/>
    <property type="evidence" value="ECO:0007669"/>
    <property type="project" value="UniProtKB-KW"/>
</dbReference>
<dbReference type="GO" id="GO:0005739">
    <property type="term" value="C:mitochondrion"/>
    <property type="evidence" value="ECO:0007669"/>
    <property type="project" value="UniProtKB-SubCell"/>
</dbReference>
<dbReference type="InterPro" id="IPR013149">
    <property type="entry name" value="ADH-like_C"/>
</dbReference>
<gene>
    <name evidence="8" type="ORF">BB561_000504</name>
</gene>
<dbReference type="Gene3D" id="3.40.50.720">
    <property type="entry name" value="NAD(P)-binding Rossmann-like Domain"/>
    <property type="match status" value="1"/>
</dbReference>
<dbReference type="AlphaFoldDB" id="A0A2T9YYT1"/>
<dbReference type="SUPFAM" id="SSF51735">
    <property type="entry name" value="NAD(P)-binding Rossmann-fold domains"/>
    <property type="match status" value="1"/>
</dbReference>
<evidence type="ECO:0000256" key="2">
    <source>
        <dbReference type="ARBA" id="ARBA00010371"/>
    </source>
</evidence>
<dbReference type="PANTHER" id="PTHR43981:SF2">
    <property type="entry name" value="ENOYL-[ACYL-CARRIER-PROTEIN] REDUCTASE, MITOCHONDRIAL"/>
    <property type="match status" value="1"/>
</dbReference>
<dbReference type="InterPro" id="IPR011032">
    <property type="entry name" value="GroES-like_sf"/>
</dbReference>
<dbReference type="Proteomes" id="UP000245383">
    <property type="component" value="Unassembled WGS sequence"/>
</dbReference>
<dbReference type="PANTHER" id="PTHR43981">
    <property type="entry name" value="ENOYL-[ACYL-CARRIER-PROTEIN] REDUCTASE, MITOCHONDRIAL"/>
    <property type="match status" value="1"/>
</dbReference>
<accession>A0A2T9YYT1</accession>